<sequence>MKRDSGRKDMDNPEQYATSKKSLYDMHESEQTVDSIPLEDLKEEQKEEKHGRNTKDVSSTEKKYNVDYQ</sequence>
<proteinExistence type="predicted"/>
<dbReference type="AlphaFoldDB" id="A0A4R2BM06"/>
<dbReference type="Proteomes" id="UP000295689">
    <property type="component" value="Unassembled WGS sequence"/>
</dbReference>
<keyword evidence="3" id="KW-1185">Reference proteome</keyword>
<feature type="region of interest" description="Disordered" evidence="1">
    <location>
        <begin position="1"/>
        <end position="69"/>
    </location>
</feature>
<evidence type="ECO:0000256" key="1">
    <source>
        <dbReference type="SAM" id="MobiDB-lite"/>
    </source>
</evidence>
<evidence type="ECO:0000313" key="2">
    <source>
        <dbReference type="EMBL" id="TCN27755.1"/>
    </source>
</evidence>
<feature type="compositionally biased region" description="Basic and acidic residues" evidence="1">
    <location>
        <begin position="39"/>
        <end position="69"/>
    </location>
</feature>
<protein>
    <submittedName>
        <fullName evidence="2">Uncharacterized protein</fullName>
    </submittedName>
</protein>
<dbReference type="RefSeq" id="WP_132000693.1">
    <property type="nucleotide sequence ID" value="NZ_JABUHM010000006.1"/>
</dbReference>
<accession>A0A4R2BM06</accession>
<feature type="compositionally biased region" description="Basic and acidic residues" evidence="1">
    <location>
        <begin position="1"/>
        <end position="11"/>
    </location>
</feature>
<name>A0A4R2BM06_9BACI</name>
<evidence type="ECO:0000313" key="3">
    <source>
        <dbReference type="Proteomes" id="UP000295689"/>
    </source>
</evidence>
<gene>
    <name evidence="2" type="ORF">EV146_10182</name>
</gene>
<reference evidence="2 3" key="1">
    <citation type="journal article" date="2015" name="Stand. Genomic Sci.">
        <title>Genomic Encyclopedia of Bacterial and Archaeal Type Strains, Phase III: the genomes of soil and plant-associated and newly described type strains.</title>
        <authorList>
            <person name="Whitman W.B."/>
            <person name="Woyke T."/>
            <person name="Klenk H.P."/>
            <person name="Zhou Y."/>
            <person name="Lilburn T.G."/>
            <person name="Beck B.J."/>
            <person name="De Vos P."/>
            <person name="Vandamme P."/>
            <person name="Eisen J.A."/>
            <person name="Garrity G."/>
            <person name="Hugenholtz P."/>
            <person name="Kyrpides N.C."/>
        </authorList>
    </citation>
    <scope>NUCLEOTIDE SEQUENCE [LARGE SCALE GENOMIC DNA]</scope>
    <source>
        <strain evidence="2 3">CV53</strain>
    </source>
</reference>
<dbReference type="EMBL" id="SLVV01000001">
    <property type="protein sequence ID" value="TCN27755.1"/>
    <property type="molecule type" value="Genomic_DNA"/>
</dbReference>
<comment type="caution">
    <text evidence="2">The sequence shown here is derived from an EMBL/GenBank/DDBJ whole genome shotgun (WGS) entry which is preliminary data.</text>
</comment>
<organism evidence="2 3">
    <name type="scientific">Mesobacillus foraminis</name>
    <dbReference type="NCBI Taxonomy" id="279826"/>
    <lineage>
        <taxon>Bacteria</taxon>
        <taxon>Bacillati</taxon>
        <taxon>Bacillota</taxon>
        <taxon>Bacilli</taxon>
        <taxon>Bacillales</taxon>
        <taxon>Bacillaceae</taxon>
        <taxon>Mesobacillus</taxon>
    </lineage>
</organism>